<keyword evidence="1" id="KW-0472">Membrane</keyword>
<gene>
    <name evidence="2" type="ORF">LPB136_12435</name>
</gene>
<dbReference type="Proteomes" id="UP000181898">
    <property type="component" value="Chromosome"/>
</dbReference>
<protein>
    <submittedName>
        <fullName evidence="2">Uncharacterized protein</fullName>
    </submittedName>
</protein>
<keyword evidence="1" id="KW-0812">Transmembrane</keyword>
<evidence type="ECO:0000256" key="1">
    <source>
        <dbReference type="SAM" id="Phobius"/>
    </source>
</evidence>
<feature type="transmembrane region" description="Helical" evidence="1">
    <location>
        <begin position="34"/>
        <end position="54"/>
    </location>
</feature>
<dbReference type="RefSeq" id="WP_072556651.1">
    <property type="nucleotide sequence ID" value="NZ_CP018155.1"/>
</dbReference>
<keyword evidence="1" id="KW-1133">Transmembrane helix</keyword>
<accession>A0A1L3JLX5</accession>
<dbReference type="NCBIfam" id="NF046080">
    <property type="entry name" value="PID_CTERM"/>
    <property type="match status" value="1"/>
</dbReference>
<evidence type="ECO:0000313" key="2">
    <source>
        <dbReference type="EMBL" id="APG66128.1"/>
    </source>
</evidence>
<dbReference type="InterPro" id="IPR058207">
    <property type="entry name" value="PID_CTERM"/>
</dbReference>
<dbReference type="AlphaFoldDB" id="A0A1L3JLX5"/>
<evidence type="ECO:0000313" key="3">
    <source>
        <dbReference type="Proteomes" id="UP000181898"/>
    </source>
</evidence>
<reference evidence="2 3" key="1">
    <citation type="submission" date="2016-11" db="EMBL/GenBank/DDBJ databases">
        <title>Tenacibaculum sp. LPB0136, isolated from marine environment.</title>
        <authorList>
            <person name="Kim E."/>
            <person name="Yi H."/>
        </authorList>
    </citation>
    <scope>NUCLEOTIDE SEQUENCE [LARGE SCALE GENOMIC DNA]</scope>
    <source>
        <strain evidence="2 3">LPB0136</strain>
    </source>
</reference>
<dbReference type="KEGG" id="ten:LPB136_12435"/>
<proteinExistence type="predicted"/>
<sequence length="61" mass="6701">MRKSLFFLFFFCVINTYSQIGPPCPFPPCLPTGPGLPIDGGISFLLAAGIAYGYKKLKEEK</sequence>
<dbReference type="EMBL" id="CP018155">
    <property type="protein sequence ID" value="APG66128.1"/>
    <property type="molecule type" value="Genomic_DNA"/>
</dbReference>
<name>A0A1L3JLX5_9FLAO</name>
<organism evidence="2 3">
    <name type="scientific">Tenacibaculum todarodis</name>
    <dbReference type="NCBI Taxonomy" id="1850252"/>
    <lineage>
        <taxon>Bacteria</taxon>
        <taxon>Pseudomonadati</taxon>
        <taxon>Bacteroidota</taxon>
        <taxon>Flavobacteriia</taxon>
        <taxon>Flavobacteriales</taxon>
        <taxon>Flavobacteriaceae</taxon>
        <taxon>Tenacibaculum</taxon>
    </lineage>
</organism>
<keyword evidence="3" id="KW-1185">Reference proteome</keyword>